<dbReference type="EMBL" id="JAFREP010000018">
    <property type="protein sequence ID" value="MBO1320546.1"/>
    <property type="molecule type" value="Genomic_DNA"/>
</dbReference>
<accession>A0A8J7QHF9</accession>
<proteinExistence type="predicted"/>
<gene>
    <name evidence="1" type="ORF">J3U88_18865</name>
</gene>
<sequence length="207" mass="23879">MFGLFWRQEERLLWERVGNRLGARQVKPWFYRGPTLIHEYRHWEIMLSLGFRRVGQKKVTRVGVRVLNPDGLHMRLFPENLLVRLGKMVGMQDIQVGHAPFDDTYLIQSNQPKQVKALLSDPQLQQAVLALSRVQLCVKPKQRLFFGLIPTRNKGEITLDWGRLIKSEETLIAGIQAVICLLDRLAACDLIDERPALAGMPKLFPLF</sequence>
<organism evidence="1 2">
    <name type="scientific">Acanthopleuribacter pedis</name>
    <dbReference type="NCBI Taxonomy" id="442870"/>
    <lineage>
        <taxon>Bacteria</taxon>
        <taxon>Pseudomonadati</taxon>
        <taxon>Acidobacteriota</taxon>
        <taxon>Holophagae</taxon>
        <taxon>Acanthopleuribacterales</taxon>
        <taxon>Acanthopleuribacteraceae</taxon>
        <taxon>Acanthopleuribacter</taxon>
    </lineage>
</organism>
<keyword evidence="2" id="KW-1185">Reference proteome</keyword>
<name>A0A8J7QHF9_9BACT</name>
<evidence type="ECO:0000313" key="1">
    <source>
        <dbReference type="EMBL" id="MBO1320546.1"/>
    </source>
</evidence>
<reference evidence="1" key="1">
    <citation type="submission" date="2021-03" db="EMBL/GenBank/DDBJ databases">
        <authorList>
            <person name="Wang G."/>
        </authorList>
    </citation>
    <scope>NUCLEOTIDE SEQUENCE</scope>
    <source>
        <strain evidence="1">KCTC 12899</strain>
    </source>
</reference>
<comment type="caution">
    <text evidence="1">The sequence shown here is derived from an EMBL/GenBank/DDBJ whole genome shotgun (WGS) entry which is preliminary data.</text>
</comment>
<dbReference type="Proteomes" id="UP000664417">
    <property type="component" value="Unassembled WGS sequence"/>
</dbReference>
<protein>
    <submittedName>
        <fullName evidence="1">Uncharacterized protein</fullName>
    </submittedName>
</protein>
<dbReference type="RefSeq" id="WP_207860501.1">
    <property type="nucleotide sequence ID" value="NZ_JAFREP010000018.1"/>
</dbReference>
<dbReference type="AlphaFoldDB" id="A0A8J7QHF9"/>
<evidence type="ECO:0000313" key="2">
    <source>
        <dbReference type="Proteomes" id="UP000664417"/>
    </source>
</evidence>